<evidence type="ECO:0000256" key="1">
    <source>
        <dbReference type="ARBA" id="ARBA00008867"/>
    </source>
</evidence>
<dbReference type="FunFam" id="3.30.200.20:FF:000087">
    <property type="entry name" value="Dual specificity tyrosine-phosphorylation-regulated kinase 1A"/>
    <property type="match status" value="1"/>
</dbReference>
<dbReference type="SMART" id="SM00220">
    <property type="entry name" value="S_TKc"/>
    <property type="match status" value="1"/>
</dbReference>
<dbReference type="SUPFAM" id="SSF56112">
    <property type="entry name" value="Protein kinase-like (PK-like)"/>
    <property type="match status" value="1"/>
</dbReference>
<feature type="region of interest" description="Disordered" evidence="8">
    <location>
        <begin position="609"/>
        <end position="648"/>
    </location>
</feature>
<accession>A0A2C9VC41</accession>
<keyword evidence="6 7" id="KW-0067">ATP-binding</keyword>
<dbReference type="InterPro" id="IPR011009">
    <property type="entry name" value="Kinase-like_dom_sf"/>
</dbReference>
<comment type="similarity">
    <text evidence="1">Belongs to the protein kinase superfamily. CMGC Ser/Thr protein kinase family. MNB/DYRK subfamily.</text>
</comment>
<gene>
    <name evidence="10" type="ORF">MANES_09G131000</name>
</gene>
<keyword evidence="5" id="KW-0418">Kinase</keyword>
<dbReference type="GO" id="GO:0005524">
    <property type="term" value="F:ATP binding"/>
    <property type="evidence" value="ECO:0007669"/>
    <property type="project" value="UniProtKB-UniRule"/>
</dbReference>
<proteinExistence type="inferred from homology"/>
<evidence type="ECO:0000256" key="6">
    <source>
        <dbReference type="ARBA" id="ARBA00022840"/>
    </source>
</evidence>
<dbReference type="PROSITE" id="PS50011">
    <property type="entry name" value="PROTEIN_KINASE_DOM"/>
    <property type="match status" value="1"/>
</dbReference>
<dbReference type="GO" id="GO:0004674">
    <property type="term" value="F:protein serine/threonine kinase activity"/>
    <property type="evidence" value="ECO:0007669"/>
    <property type="project" value="UniProtKB-KW"/>
</dbReference>
<evidence type="ECO:0000259" key="9">
    <source>
        <dbReference type="PROSITE" id="PS50011"/>
    </source>
</evidence>
<dbReference type="PROSITE" id="PS00107">
    <property type="entry name" value="PROTEIN_KINASE_ATP"/>
    <property type="match status" value="1"/>
</dbReference>
<evidence type="ECO:0000256" key="8">
    <source>
        <dbReference type="SAM" id="MobiDB-lite"/>
    </source>
</evidence>
<keyword evidence="2" id="KW-0723">Serine/threonine-protein kinase</keyword>
<feature type="region of interest" description="Disordered" evidence="8">
    <location>
        <begin position="798"/>
        <end position="824"/>
    </location>
</feature>
<feature type="region of interest" description="Disordered" evidence="8">
    <location>
        <begin position="739"/>
        <end position="765"/>
    </location>
</feature>
<dbReference type="PANTHER" id="PTHR24058:SF17">
    <property type="entry name" value="HOMEODOMAIN INTERACTING PROTEIN KINASE, ISOFORM D"/>
    <property type="match status" value="1"/>
</dbReference>
<sequence>MDELSANEAQELEASSLRWRPRQLAFERYMPSSDPEDKAEALRVAVRRPLVARLTKDIVETYQICNPQFKYSEELNPKRYLTSPSIGVLNDGYDNVNSDLILTVNCALVNLETQRRYIVKDVLGHGTFGQVAKCWFAETNSFVAVKIIKNQPAYYQQALVEVSILRTLNKKYDPEDKHHIVRIYDYFVFQRHLCICFELLDTNLYELIKINQFRGLSLSIVQLFSKQILRGLALLKDAGIIHCDLKPENILLCTSVKPAEIKIIDFGSACMEDRTVYSYIQSRYYRSPEVLLGYQYTTAIDMWSFGCIVAELFLGLPLFPGASEFDLLRRMIEILGGQPPDYLLKEAKNTSKFFKCIGSVHNVDNGEASFGSRSAYQALSVEEYEARELKKPSIGKEYFHHMNLEAIVTNYPYRKNLPQEDIMKESQIRLALIDFLRGLVEFDPAKRWSPFQASKHPFVTGEPFTCPYRPLPESPRMPVTQNFKVDHHPGGGHWFAAGLSPNIPGRTRASLHNSPHYQVVPYTHGNSYGSIGSHGSYNDGIGLGNSYGDSNNMFPYYSPVGPSGMNMHAQTGLSMLGSSPEARRRFIQYSHQNGIGVSPSTGNFAPLPLGTSPSQFTPPSSYSQVSAGSPGHYGPTSPARSNCHGSPLGKMAAVTQFNRRKSWGYSGSSQESMPALHWQGQYTDGTSSTQAEGNPSVLGSSPSHWQSNSSTANWMQQHGGSGISAGHSTIQHMPGSFKPSNMQLPKNVGPTYDKPEASMSLPDPGDWDPNYSDELLLEEDGSDVNSISIDFSKGMHLGSGDSSVGFGRSNWASNQSSNSLIQRA</sequence>
<dbReference type="Gene3D" id="1.10.510.10">
    <property type="entry name" value="Transferase(Phosphotransferase) domain 1"/>
    <property type="match status" value="1"/>
</dbReference>
<dbReference type="CDD" id="cd14212">
    <property type="entry name" value="PKc_YAK1"/>
    <property type="match status" value="1"/>
</dbReference>
<keyword evidence="3" id="KW-0808">Transferase</keyword>
<feature type="compositionally biased region" description="Polar residues" evidence="8">
    <location>
        <begin position="611"/>
        <end position="627"/>
    </location>
</feature>
<dbReference type="Pfam" id="PF00069">
    <property type="entry name" value="Pkinase"/>
    <property type="match status" value="1"/>
</dbReference>
<dbReference type="InterPro" id="IPR000719">
    <property type="entry name" value="Prot_kinase_dom"/>
</dbReference>
<dbReference type="InterPro" id="IPR017441">
    <property type="entry name" value="Protein_kinase_ATP_BS"/>
</dbReference>
<reference evidence="10" key="1">
    <citation type="submission" date="2016-02" db="EMBL/GenBank/DDBJ databases">
        <title>WGS assembly of Manihot esculenta.</title>
        <authorList>
            <person name="Bredeson J.V."/>
            <person name="Prochnik S.E."/>
            <person name="Lyons J.B."/>
            <person name="Schmutz J."/>
            <person name="Grimwood J."/>
            <person name="Vrebalov J."/>
            <person name="Bart R.S."/>
            <person name="Amuge T."/>
            <person name="Ferguson M.E."/>
            <person name="Green R."/>
            <person name="Putnam N."/>
            <person name="Stites J."/>
            <person name="Rounsley S."/>
            <person name="Rokhsar D.S."/>
        </authorList>
    </citation>
    <scope>NUCLEOTIDE SEQUENCE [LARGE SCALE GENOMIC DNA]</scope>
    <source>
        <tissue evidence="10">Leaf</tissue>
    </source>
</reference>
<dbReference type="InterPro" id="IPR008271">
    <property type="entry name" value="Ser/Thr_kinase_AS"/>
</dbReference>
<evidence type="ECO:0000256" key="3">
    <source>
        <dbReference type="ARBA" id="ARBA00022679"/>
    </source>
</evidence>
<feature type="region of interest" description="Disordered" evidence="8">
    <location>
        <begin position="680"/>
        <end position="722"/>
    </location>
</feature>
<dbReference type="PROSITE" id="PS00108">
    <property type="entry name" value="PROTEIN_KINASE_ST"/>
    <property type="match status" value="1"/>
</dbReference>
<feature type="binding site" evidence="7">
    <location>
        <position position="146"/>
    </location>
    <ligand>
        <name>ATP</name>
        <dbReference type="ChEBI" id="CHEBI:30616"/>
    </ligand>
</feature>
<evidence type="ECO:0000256" key="7">
    <source>
        <dbReference type="PROSITE-ProRule" id="PRU10141"/>
    </source>
</evidence>
<feature type="compositionally biased region" description="Polar residues" evidence="8">
    <location>
        <begin position="810"/>
        <end position="824"/>
    </location>
</feature>
<evidence type="ECO:0000256" key="2">
    <source>
        <dbReference type="ARBA" id="ARBA00022527"/>
    </source>
</evidence>
<name>A0A2C9VC41_MANES</name>
<feature type="compositionally biased region" description="Polar residues" evidence="8">
    <location>
        <begin position="680"/>
        <end position="718"/>
    </location>
</feature>
<organism evidence="10">
    <name type="scientific">Manihot esculenta</name>
    <name type="common">Cassava</name>
    <name type="synonym">Jatropha manihot</name>
    <dbReference type="NCBI Taxonomy" id="3983"/>
    <lineage>
        <taxon>Eukaryota</taxon>
        <taxon>Viridiplantae</taxon>
        <taxon>Streptophyta</taxon>
        <taxon>Embryophyta</taxon>
        <taxon>Tracheophyta</taxon>
        <taxon>Spermatophyta</taxon>
        <taxon>Magnoliopsida</taxon>
        <taxon>eudicotyledons</taxon>
        <taxon>Gunneridae</taxon>
        <taxon>Pentapetalae</taxon>
        <taxon>rosids</taxon>
        <taxon>fabids</taxon>
        <taxon>Malpighiales</taxon>
        <taxon>Euphorbiaceae</taxon>
        <taxon>Crotonoideae</taxon>
        <taxon>Manihoteae</taxon>
        <taxon>Manihot</taxon>
    </lineage>
</organism>
<dbReference type="AlphaFoldDB" id="A0A2C9VC41"/>
<evidence type="ECO:0000313" key="10">
    <source>
        <dbReference type="EMBL" id="OAY41814.1"/>
    </source>
</evidence>
<dbReference type="EMBL" id="CM004395">
    <property type="protein sequence ID" value="OAY41814.1"/>
    <property type="molecule type" value="Genomic_DNA"/>
</dbReference>
<dbReference type="PANTHER" id="PTHR24058">
    <property type="entry name" value="DUAL SPECIFICITY PROTEIN KINASE"/>
    <property type="match status" value="1"/>
</dbReference>
<dbReference type="Gene3D" id="3.30.200.20">
    <property type="entry name" value="Phosphorylase Kinase, domain 1"/>
    <property type="match status" value="1"/>
</dbReference>
<evidence type="ECO:0000256" key="4">
    <source>
        <dbReference type="ARBA" id="ARBA00022741"/>
    </source>
</evidence>
<keyword evidence="4 7" id="KW-0547">Nucleotide-binding</keyword>
<evidence type="ECO:0000256" key="5">
    <source>
        <dbReference type="ARBA" id="ARBA00022777"/>
    </source>
</evidence>
<protein>
    <recommendedName>
        <fullName evidence="9">Protein kinase domain-containing protein</fullName>
    </recommendedName>
</protein>
<dbReference type="InterPro" id="IPR050494">
    <property type="entry name" value="Ser_Thr_dual-spec_kinase"/>
</dbReference>
<feature type="domain" description="Protein kinase" evidence="9">
    <location>
        <begin position="117"/>
        <end position="459"/>
    </location>
</feature>